<dbReference type="EMBL" id="VHLH01000029">
    <property type="protein sequence ID" value="TPW26515.1"/>
    <property type="molecule type" value="Genomic_DNA"/>
</dbReference>
<keyword evidence="1" id="KW-0472">Membrane</keyword>
<organism evidence="2 3">
    <name type="scientific">Pararhizobium mangrovi</name>
    <dbReference type="NCBI Taxonomy" id="2590452"/>
    <lineage>
        <taxon>Bacteria</taxon>
        <taxon>Pseudomonadati</taxon>
        <taxon>Pseudomonadota</taxon>
        <taxon>Alphaproteobacteria</taxon>
        <taxon>Hyphomicrobiales</taxon>
        <taxon>Rhizobiaceae</taxon>
        <taxon>Rhizobium/Agrobacterium group</taxon>
        <taxon>Pararhizobium</taxon>
    </lineage>
</organism>
<keyword evidence="3" id="KW-1185">Reference proteome</keyword>
<dbReference type="Proteomes" id="UP000320314">
    <property type="component" value="Unassembled WGS sequence"/>
</dbReference>
<feature type="transmembrane region" description="Helical" evidence="1">
    <location>
        <begin position="12"/>
        <end position="31"/>
    </location>
</feature>
<proteinExistence type="predicted"/>
<keyword evidence="1" id="KW-0812">Transmembrane</keyword>
<evidence type="ECO:0000256" key="1">
    <source>
        <dbReference type="SAM" id="Phobius"/>
    </source>
</evidence>
<feature type="transmembrane region" description="Helical" evidence="1">
    <location>
        <begin position="52"/>
        <end position="70"/>
    </location>
</feature>
<evidence type="ECO:0000313" key="3">
    <source>
        <dbReference type="Proteomes" id="UP000320314"/>
    </source>
</evidence>
<dbReference type="AlphaFoldDB" id="A0A506U0M7"/>
<name>A0A506U0M7_9HYPH</name>
<dbReference type="OrthoDB" id="9808658at2"/>
<comment type="caution">
    <text evidence="2">The sequence shown here is derived from an EMBL/GenBank/DDBJ whole genome shotgun (WGS) entry which is preliminary data.</text>
</comment>
<sequence length="128" mass="13002">MSFYLPTSPGEWLAAASALVTLVIGLATLVAPGPVLRATGMRVDCAMPATLMAGRARMAGFPIGIGFAALAFAQPFLFLALGTCWSASAIGRLVSLAADGGFKVRALALLACDVVLAALPLAYVFGVT</sequence>
<dbReference type="RefSeq" id="WP_141167772.1">
    <property type="nucleotide sequence ID" value="NZ_VHLH01000029.1"/>
</dbReference>
<reference evidence="2 3" key="1">
    <citation type="submission" date="2019-06" db="EMBL/GenBank/DDBJ databases">
        <authorList>
            <person name="Li M."/>
        </authorList>
    </citation>
    <scope>NUCLEOTIDE SEQUENCE [LARGE SCALE GENOMIC DNA]</scope>
    <source>
        <strain evidence="2 3">BGMRC6574</strain>
    </source>
</reference>
<protein>
    <submittedName>
        <fullName evidence="2">DUF4345 domain-containing protein</fullName>
    </submittedName>
</protein>
<accession>A0A506U0M7</accession>
<gene>
    <name evidence="2" type="ORF">FJU11_14395</name>
</gene>
<feature type="transmembrane region" description="Helical" evidence="1">
    <location>
        <begin position="106"/>
        <end position="125"/>
    </location>
</feature>
<evidence type="ECO:0000313" key="2">
    <source>
        <dbReference type="EMBL" id="TPW26515.1"/>
    </source>
</evidence>
<keyword evidence="1" id="KW-1133">Transmembrane helix</keyword>